<gene>
    <name evidence="2" type="ORF">HYPSUDRAFT_56506</name>
</gene>
<dbReference type="AlphaFoldDB" id="A0A0D2NLD1"/>
<proteinExistence type="predicted"/>
<evidence type="ECO:0000256" key="1">
    <source>
        <dbReference type="SAM" id="MobiDB-lite"/>
    </source>
</evidence>
<accession>A0A0D2NLD1</accession>
<evidence type="ECO:0000313" key="3">
    <source>
        <dbReference type="Proteomes" id="UP000054270"/>
    </source>
</evidence>
<evidence type="ECO:0000313" key="2">
    <source>
        <dbReference type="EMBL" id="KJA19654.1"/>
    </source>
</evidence>
<feature type="region of interest" description="Disordered" evidence="1">
    <location>
        <begin position="29"/>
        <end position="63"/>
    </location>
</feature>
<dbReference type="Proteomes" id="UP000054270">
    <property type="component" value="Unassembled WGS sequence"/>
</dbReference>
<organism evidence="2 3">
    <name type="scientific">Hypholoma sublateritium (strain FD-334 SS-4)</name>
    <dbReference type="NCBI Taxonomy" id="945553"/>
    <lineage>
        <taxon>Eukaryota</taxon>
        <taxon>Fungi</taxon>
        <taxon>Dikarya</taxon>
        <taxon>Basidiomycota</taxon>
        <taxon>Agaricomycotina</taxon>
        <taxon>Agaricomycetes</taxon>
        <taxon>Agaricomycetidae</taxon>
        <taxon>Agaricales</taxon>
        <taxon>Agaricineae</taxon>
        <taxon>Strophariaceae</taxon>
        <taxon>Hypholoma</taxon>
    </lineage>
</organism>
<keyword evidence="3" id="KW-1185">Reference proteome</keyword>
<protein>
    <submittedName>
        <fullName evidence="2">Uncharacterized protein</fullName>
    </submittedName>
</protein>
<reference evidence="3" key="1">
    <citation type="submission" date="2014-04" db="EMBL/GenBank/DDBJ databases">
        <title>Evolutionary Origins and Diversification of the Mycorrhizal Mutualists.</title>
        <authorList>
            <consortium name="DOE Joint Genome Institute"/>
            <consortium name="Mycorrhizal Genomics Consortium"/>
            <person name="Kohler A."/>
            <person name="Kuo A."/>
            <person name="Nagy L.G."/>
            <person name="Floudas D."/>
            <person name="Copeland A."/>
            <person name="Barry K.W."/>
            <person name="Cichocki N."/>
            <person name="Veneault-Fourrey C."/>
            <person name="LaButti K."/>
            <person name="Lindquist E.A."/>
            <person name="Lipzen A."/>
            <person name="Lundell T."/>
            <person name="Morin E."/>
            <person name="Murat C."/>
            <person name="Riley R."/>
            <person name="Ohm R."/>
            <person name="Sun H."/>
            <person name="Tunlid A."/>
            <person name="Henrissat B."/>
            <person name="Grigoriev I.V."/>
            <person name="Hibbett D.S."/>
            <person name="Martin F."/>
        </authorList>
    </citation>
    <scope>NUCLEOTIDE SEQUENCE [LARGE SCALE GENOMIC DNA]</scope>
    <source>
        <strain evidence="3">FD-334 SS-4</strain>
    </source>
</reference>
<dbReference type="EMBL" id="KN817575">
    <property type="protein sequence ID" value="KJA19654.1"/>
    <property type="molecule type" value="Genomic_DNA"/>
</dbReference>
<name>A0A0D2NLD1_HYPSF</name>
<feature type="compositionally biased region" description="Polar residues" evidence="1">
    <location>
        <begin position="29"/>
        <end position="54"/>
    </location>
</feature>
<sequence>MSRRQPLARLPSQYPLDLPASVDSAANINTSAVTATSPPGTPQRTASSSDNGSITPRLASEAKDGFSTLISSTLPRSENEHPETLDHHNLYKYQITELKVEMKTLKEDFAKLKIQVISFSRRQLTPEFDAINDAESKTPIDEV</sequence>